<comment type="subcellular location">
    <subcellularLocation>
        <location evidence="1">Mitochondrion</location>
    </subcellularLocation>
</comment>
<evidence type="ECO:0000256" key="5">
    <source>
        <dbReference type="ARBA" id="ARBA00023128"/>
    </source>
</evidence>
<evidence type="ECO:0000256" key="6">
    <source>
        <dbReference type="ARBA" id="ARBA00030036"/>
    </source>
</evidence>
<evidence type="ECO:0000313" key="9">
    <source>
        <dbReference type="Proteomes" id="UP000596742"/>
    </source>
</evidence>
<dbReference type="SUPFAM" id="SSF64602">
    <property type="entry name" value="F1 ATPase inhibitor, IF1, C-terminal domain"/>
    <property type="match status" value="1"/>
</dbReference>
<evidence type="ECO:0000256" key="7">
    <source>
        <dbReference type="SAM" id="MobiDB-lite"/>
    </source>
</evidence>
<feature type="region of interest" description="Disordered" evidence="7">
    <location>
        <begin position="1"/>
        <end position="22"/>
    </location>
</feature>
<dbReference type="PANTHER" id="PTHR48417:SF1">
    <property type="entry name" value="ATP SYNTHASE F1 SUBUNIT EPSILON"/>
    <property type="match status" value="1"/>
</dbReference>
<sequence length="95" mass="10588">MSDEWGSGAGKGGGAGGSVREAGGAFGKMEAAREEQYFRKLRDQQIKDLRKHMEEEVSYHEKEIMKNQEAIDRHKKRITDLAKAEKKTDGSSSSD</sequence>
<evidence type="ECO:0000256" key="2">
    <source>
        <dbReference type="ARBA" id="ARBA00010901"/>
    </source>
</evidence>
<dbReference type="AlphaFoldDB" id="A0A8B6FYK5"/>
<comment type="caution">
    <text evidence="8">The sequence shown here is derived from an EMBL/GenBank/DDBJ whole genome shotgun (WGS) entry which is preliminary data.</text>
</comment>
<keyword evidence="3" id="KW-0809">Transit peptide</keyword>
<feature type="compositionally biased region" description="Gly residues" evidence="7">
    <location>
        <begin position="7"/>
        <end position="17"/>
    </location>
</feature>
<keyword evidence="4" id="KW-0175">Coiled coil</keyword>
<dbReference type="Pfam" id="PF04568">
    <property type="entry name" value="IATP"/>
    <property type="match status" value="1"/>
</dbReference>
<proteinExistence type="inferred from homology"/>
<accession>A0A8B6FYK5</accession>
<evidence type="ECO:0000256" key="3">
    <source>
        <dbReference type="ARBA" id="ARBA00022946"/>
    </source>
</evidence>
<keyword evidence="9" id="KW-1185">Reference proteome</keyword>
<evidence type="ECO:0000313" key="8">
    <source>
        <dbReference type="EMBL" id="VDI55786.1"/>
    </source>
</evidence>
<name>A0A8B6FYK5_MYTGA</name>
<organism evidence="8 9">
    <name type="scientific">Mytilus galloprovincialis</name>
    <name type="common">Mediterranean mussel</name>
    <dbReference type="NCBI Taxonomy" id="29158"/>
    <lineage>
        <taxon>Eukaryota</taxon>
        <taxon>Metazoa</taxon>
        <taxon>Spiralia</taxon>
        <taxon>Lophotrochozoa</taxon>
        <taxon>Mollusca</taxon>
        <taxon>Bivalvia</taxon>
        <taxon>Autobranchia</taxon>
        <taxon>Pteriomorphia</taxon>
        <taxon>Mytilida</taxon>
        <taxon>Mytiloidea</taxon>
        <taxon>Mytilidae</taxon>
        <taxon>Mytilinae</taxon>
        <taxon>Mytilus</taxon>
    </lineage>
</organism>
<dbReference type="GO" id="GO:0042030">
    <property type="term" value="F:ATPase inhibitor activity"/>
    <property type="evidence" value="ECO:0007669"/>
    <property type="project" value="InterPro"/>
</dbReference>
<dbReference type="Gene3D" id="1.20.5.500">
    <property type="entry name" value="Single helix bin"/>
    <property type="match status" value="2"/>
</dbReference>
<dbReference type="Proteomes" id="UP000596742">
    <property type="component" value="Unassembled WGS sequence"/>
</dbReference>
<protein>
    <recommendedName>
        <fullName evidence="6">ATP synthase F1 subunit epsilon</fullName>
    </recommendedName>
</protein>
<dbReference type="OrthoDB" id="10045676at2759"/>
<keyword evidence="5" id="KW-0496">Mitochondrion</keyword>
<dbReference type="GO" id="GO:0005739">
    <property type="term" value="C:mitochondrion"/>
    <property type="evidence" value="ECO:0007669"/>
    <property type="project" value="UniProtKB-SubCell"/>
</dbReference>
<evidence type="ECO:0000256" key="4">
    <source>
        <dbReference type="ARBA" id="ARBA00023054"/>
    </source>
</evidence>
<gene>
    <name evidence="8" type="ORF">MGAL_10B039560</name>
</gene>
<dbReference type="InterPro" id="IPR007648">
    <property type="entry name" value="ATPase_inhibitor_mt"/>
</dbReference>
<reference evidence="8" key="1">
    <citation type="submission" date="2018-11" db="EMBL/GenBank/DDBJ databases">
        <authorList>
            <person name="Alioto T."/>
            <person name="Alioto T."/>
        </authorList>
    </citation>
    <scope>NUCLEOTIDE SEQUENCE</scope>
</reference>
<dbReference type="EMBL" id="UYJE01007542">
    <property type="protein sequence ID" value="VDI55786.1"/>
    <property type="molecule type" value="Genomic_DNA"/>
</dbReference>
<dbReference type="FunFam" id="1.20.5.500:FF:000007">
    <property type="entry name" value="ATPase inhibitor, putative"/>
    <property type="match status" value="1"/>
</dbReference>
<dbReference type="PANTHER" id="PTHR48417">
    <property type="entry name" value="ATP SYNTHASE F1 SUBUNIT EPSILON"/>
    <property type="match status" value="1"/>
</dbReference>
<comment type="similarity">
    <text evidence="2">Belongs to the ATPase inhibitor family.</text>
</comment>
<evidence type="ECO:0000256" key="1">
    <source>
        <dbReference type="ARBA" id="ARBA00004173"/>
    </source>
</evidence>